<sequence>MYRRSRLRPTSKVCTKLPPPAVPTVVRARVKELMKLNENRGVKKDARDFKRWLADYMRRYGEFEPLKAAAVPATVKSDKLPAATKTPKACGCLERRQGPEVEHHAREACVFQVPEYRVQYVQVL</sequence>
<comment type="caution">
    <text evidence="1">The sequence shown here is derived from an EMBL/GenBank/DDBJ whole genome shotgun (WGS) entry which is preliminary data.</text>
</comment>
<dbReference type="AlphaFoldDB" id="A0A397A3C7"/>
<dbReference type="EMBL" id="QUSZ01008603">
    <property type="protein sequence ID" value="RHY00209.1"/>
    <property type="molecule type" value="Genomic_DNA"/>
</dbReference>
<proteinExistence type="predicted"/>
<protein>
    <submittedName>
        <fullName evidence="1">Uncharacterized protein</fullName>
    </submittedName>
</protein>
<organism evidence="1 2">
    <name type="scientific">Aphanomyces astaci</name>
    <name type="common">Crayfish plague agent</name>
    <dbReference type="NCBI Taxonomy" id="112090"/>
    <lineage>
        <taxon>Eukaryota</taxon>
        <taxon>Sar</taxon>
        <taxon>Stramenopiles</taxon>
        <taxon>Oomycota</taxon>
        <taxon>Saprolegniomycetes</taxon>
        <taxon>Saprolegniales</taxon>
        <taxon>Verrucalvaceae</taxon>
        <taxon>Aphanomyces</taxon>
    </lineage>
</organism>
<accession>A0A397A3C7</accession>
<evidence type="ECO:0000313" key="1">
    <source>
        <dbReference type="EMBL" id="RHY00209.1"/>
    </source>
</evidence>
<name>A0A397A3C7_APHAT</name>
<reference evidence="1 2" key="1">
    <citation type="submission" date="2018-08" db="EMBL/GenBank/DDBJ databases">
        <title>Aphanomyces genome sequencing and annotation.</title>
        <authorList>
            <person name="Minardi D."/>
            <person name="Oidtmann B."/>
            <person name="Van Der Giezen M."/>
            <person name="Studholme D.J."/>
        </authorList>
    </citation>
    <scope>NUCLEOTIDE SEQUENCE [LARGE SCALE GENOMIC DNA]</scope>
    <source>
        <strain evidence="1 2">Kv</strain>
    </source>
</reference>
<gene>
    <name evidence="1" type="ORF">DYB36_013350</name>
</gene>
<dbReference type="Proteomes" id="UP000265427">
    <property type="component" value="Unassembled WGS sequence"/>
</dbReference>
<evidence type="ECO:0000313" key="2">
    <source>
        <dbReference type="Proteomes" id="UP000265427"/>
    </source>
</evidence>